<dbReference type="NCBIfam" id="TIGR00914">
    <property type="entry name" value="2A0601"/>
    <property type="match status" value="1"/>
</dbReference>
<dbReference type="Gene3D" id="3.30.70.1320">
    <property type="entry name" value="Multidrug efflux transporter AcrB pore domain like"/>
    <property type="match status" value="1"/>
</dbReference>
<evidence type="ECO:0000256" key="5">
    <source>
        <dbReference type="ARBA" id="ARBA00022692"/>
    </source>
</evidence>
<dbReference type="RefSeq" id="WP_212192696.1">
    <property type="nucleotide sequence ID" value="NZ_JAGTAR010000037.1"/>
</dbReference>
<feature type="transmembrane region" description="Helical" evidence="8">
    <location>
        <begin position="964"/>
        <end position="983"/>
    </location>
</feature>
<feature type="transmembrane region" description="Helical" evidence="8">
    <location>
        <begin position="475"/>
        <end position="500"/>
    </location>
</feature>
<evidence type="ECO:0000256" key="3">
    <source>
        <dbReference type="ARBA" id="ARBA00022448"/>
    </source>
</evidence>
<dbReference type="PRINTS" id="PR00702">
    <property type="entry name" value="ACRIFLAVINRP"/>
</dbReference>
<evidence type="ECO:0000256" key="1">
    <source>
        <dbReference type="ARBA" id="ARBA00004651"/>
    </source>
</evidence>
<evidence type="ECO:0000256" key="7">
    <source>
        <dbReference type="ARBA" id="ARBA00023136"/>
    </source>
</evidence>
<dbReference type="SUPFAM" id="SSF82866">
    <property type="entry name" value="Multidrug efflux transporter AcrB transmembrane domain"/>
    <property type="match status" value="2"/>
</dbReference>
<feature type="transmembrane region" description="Helical" evidence="8">
    <location>
        <begin position="999"/>
        <end position="1022"/>
    </location>
</feature>
<keyword evidence="10" id="KW-1185">Reference proteome</keyword>
<keyword evidence="5 8" id="KW-0812">Transmembrane</keyword>
<comment type="similarity">
    <text evidence="2">Belongs to the resistance-nodulation-cell division (RND) (TC 2.A.6) family.</text>
</comment>
<dbReference type="GO" id="GO:0005886">
    <property type="term" value="C:plasma membrane"/>
    <property type="evidence" value="ECO:0007669"/>
    <property type="project" value="UniProtKB-SubCell"/>
</dbReference>
<dbReference type="AlphaFoldDB" id="A0A941F6D6"/>
<feature type="transmembrane region" description="Helical" evidence="8">
    <location>
        <begin position="339"/>
        <end position="355"/>
    </location>
</feature>
<dbReference type="Proteomes" id="UP000679220">
    <property type="component" value="Unassembled WGS sequence"/>
</dbReference>
<dbReference type="InterPro" id="IPR004763">
    <property type="entry name" value="CusA-like"/>
</dbReference>
<proteinExistence type="inferred from homology"/>
<evidence type="ECO:0000256" key="8">
    <source>
        <dbReference type="SAM" id="Phobius"/>
    </source>
</evidence>
<evidence type="ECO:0000313" key="10">
    <source>
        <dbReference type="Proteomes" id="UP000679220"/>
    </source>
</evidence>
<feature type="transmembrane region" description="Helical" evidence="8">
    <location>
        <begin position="362"/>
        <end position="382"/>
    </location>
</feature>
<dbReference type="Gene3D" id="3.30.70.1440">
    <property type="entry name" value="Multidrug efflux transporter AcrB pore domain"/>
    <property type="match status" value="1"/>
</dbReference>
<dbReference type="Gene3D" id="1.20.1640.10">
    <property type="entry name" value="Multidrug efflux transporter AcrB transmembrane domain"/>
    <property type="match status" value="2"/>
</dbReference>
<dbReference type="SUPFAM" id="SSF82693">
    <property type="entry name" value="Multidrug efflux transporter AcrB pore domain, PN1, PN2, PC1 and PC2 subdomains"/>
    <property type="match status" value="2"/>
</dbReference>
<organism evidence="9 10">
    <name type="scientific">Carboxylicivirga sediminis</name>
    <dbReference type="NCBI Taxonomy" id="2006564"/>
    <lineage>
        <taxon>Bacteria</taxon>
        <taxon>Pseudomonadati</taxon>
        <taxon>Bacteroidota</taxon>
        <taxon>Bacteroidia</taxon>
        <taxon>Marinilabiliales</taxon>
        <taxon>Marinilabiliaceae</taxon>
        <taxon>Carboxylicivirga</taxon>
    </lineage>
</organism>
<name>A0A941F6D6_9BACT</name>
<dbReference type="EMBL" id="JAGTAR010000037">
    <property type="protein sequence ID" value="MBR8537671.1"/>
    <property type="molecule type" value="Genomic_DNA"/>
</dbReference>
<evidence type="ECO:0000256" key="6">
    <source>
        <dbReference type="ARBA" id="ARBA00022989"/>
    </source>
</evidence>
<dbReference type="Pfam" id="PF00873">
    <property type="entry name" value="ACR_tran"/>
    <property type="match status" value="1"/>
</dbReference>
<sequence length="1036" mass="113184">MLDTIIKFSLHNKLMVLLGAAILMLGGLYTANNMDVDVFPDLTAPTVVVMTDAHGMAAEEVERLVTFPIETAVNGATDVRRVRSASSHGFSFVWVEFDWGTDVFRARQIVSEKLVTLAGQLPLGISQPVLAPQSSVMGEILFIGLQSDSTDKMTLRTIADWQVKPLLLATGGVSQVTIIGGDYKQYKVLADPHKMMHYGVTLDELANVCRGISQNSTGGVIREYGNEYVVRGVGRSNDLVVLGNSLIRQNNGQPVYVYDVADVVIEPAVKMGYASQNATPAVILSISKQPNTNTLELTERIEANLQTLSETLPADVRLDTKIFRQADFIETSVNNVQRALIEGGVFVVIILFLFLGSFRTTVISLLAIPLSLLGAVITLKYLNLNINTMSLGGMAIAIGSLVDDAIIDVENVYKRLRQNHQLAKEKRESTLTIVYEASKEIRASILNATLIIIVAFVPLFFLSGMEGRMLRPLGIAYIVALFMSLIIAMTITPLLCRLLLTGDNYLNRKEKDSRLTRFLQNGYQASLHWALRHKAGFLIVSVIVFVISMGVLGTMGRSFLPEFNEGALTISAVSQPGVSLEKSNELGNLIETELLDIPEVTSTARRTGRGELDEHSQTTNSAEIDVNFIVGERGQEAFMAEVRHRLANVPGVATTVGQPLGHRIDHMLSGTRANIAIKLFGQDLNQLFVLGNQLKAAISDIEGLVDVNVEQQTEVPQIQIKADRGKLAMYGITLNEFNEFVDVAFAGEKLADIYEGQQSYDLLLRFNHDYTNSIEGLKKALIDAGDGKKVPLEEVAHISSAAGPGIITRENVQRKLVVSANVAERDLRSVVNDIREKVKQKVSLPDGYRIEYGGQFESEAKASQTLMLTSFMAICIIFLLLYQEFKNMQLAAIILINLPLALIGGVFAIKFTSGIVSIPAIIGFITLFGIATRNGILLISNYQHMKTDKLGLTDLVVHGSVDRLNPILMTALTAALALIPLALNGDQPGNEIQSPMAKVILGGLLTSTLLNMYVIPIVYYLLQKRKSASEAKGGLL</sequence>
<dbReference type="PANTHER" id="PTHR32063:SF4">
    <property type="entry name" value="SLR6043 PROTEIN"/>
    <property type="match status" value="1"/>
</dbReference>
<dbReference type="GO" id="GO:0008324">
    <property type="term" value="F:monoatomic cation transmembrane transporter activity"/>
    <property type="evidence" value="ECO:0007669"/>
    <property type="project" value="InterPro"/>
</dbReference>
<feature type="transmembrane region" description="Helical" evidence="8">
    <location>
        <begin position="445"/>
        <end position="463"/>
    </location>
</feature>
<keyword evidence="4" id="KW-1003">Cell membrane</keyword>
<feature type="transmembrane region" description="Helical" evidence="8">
    <location>
        <begin position="915"/>
        <end position="939"/>
    </location>
</feature>
<keyword evidence="7 8" id="KW-0472">Membrane</keyword>
<protein>
    <submittedName>
        <fullName evidence="9">Efflux RND transporter permease subunit</fullName>
    </submittedName>
</protein>
<dbReference type="SUPFAM" id="SSF82714">
    <property type="entry name" value="Multidrug efflux transporter AcrB TolC docking domain, DN and DC subdomains"/>
    <property type="match status" value="2"/>
</dbReference>
<dbReference type="InterPro" id="IPR001036">
    <property type="entry name" value="Acrflvin-R"/>
</dbReference>
<dbReference type="Gene3D" id="3.30.2090.10">
    <property type="entry name" value="Multidrug efflux transporter AcrB TolC docking domain, DN and DC subdomains"/>
    <property type="match status" value="2"/>
</dbReference>
<feature type="transmembrane region" description="Helical" evidence="8">
    <location>
        <begin position="535"/>
        <end position="555"/>
    </location>
</feature>
<dbReference type="PANTHER" id="PTHR32063">
    <property type="match status" value="1"/>
</dbReference>
<evidence type="ECO:0000313" key="9">
    <source>
        <dbReference type="EMBL" id="MBR8537671.1"/>
    </source>
</evidence>
<dbReference type="InterPro" id="IPR027463">
    <property type="entry name" value="AcrB_DN_DC_subdom"/>
</dbReference>
<reference evidence="9" key="2">
    <citation type="submission" date="2021-04" db="EMBL/GenBank/DDBJ databases">
        <authorList>
            <person name="Zhang T."/>
            <person name="Zhang Y."/>
            <person name="Lu D."/>
            <person name="Zuo D."/>
            <person name="Du Z."/>
        </authorList>
    </citation>
    <scope>NUCLEOTIDE SEQUENCE</scope>
    <source>
        <strain evidence="9">JR1</strain>
    </source>
</reference>
<feature type="transmembrane region" description="Helical" evidence="8">
    <location>
        <begin position="890"/>
        <end position="909"/>
    </location>
</feature>
<dbReference type="GO" id="GO:0042910">
    <property type="term" value="F:xenobiotic transmembrane transporter activity"/>
    <property type="evidence" value="ECO:0007669"/>
    <property type="project" value="TreeGrafter"/>
</dbReference>
<evidence type="ECO:0000256" key="2">
    <source>
        <dbReference type="ARBA" id="ARBA00010942"/>
    </source>
</evidence>
<evidence type="ECO:0000256" key="4">
    <source>
        <dbReference type="ARBA" id="ARBA00022475"/>
    </source>
</evidence>
<accession>A0A941F6D6</accession>
<keyword evidence="6 8" id="KW-1133">Transmembrane helix</keyword>
<keyword evidence="3" id="KW-0813">Transport</keyword>
<feature type="transmembrane region" description="Helical" evidence="8">
    <location>
        <begin position="865"/>
        <end position="883"/>
    </location>
</feature>
<comment type="caution">
    <text evidence="9">The sequence shown here is derived from an EMBL/GenBank/DDBJ whole genome shotgun (WGS) entry which is preliminary data.</text>
</comment>
<reference evidence="9" key="1">
    <citation type="journal article" date="2018" name="Int. J. Syst. Evol. Microbiol.">
        <title>Carboxylicivirga sediminis sp. nov., isolated from coastal sediment.</title>
        <authorList>
            <person name="Wang F.Q."/>
            <person name="Ren L.H."/>
            <person name="Zou R.J."/>
            <person name="Sun Y.Z."/>
            <person name="Liu X.J."/>
            <person name="Jiang F."/>
            <person name="Liu L.J."/>
        </authorList>
    </citation>
    <scope>NUCLEOTIDE SEQUENCE</scope>
    <source>
        <strain evidence="9">JR1</strain>
    </source>
</reference>
<gene>
    <name evidence="9" type="ORF">KDU71_19025</name>
</gene>
<dbReference type="Gene3D" id="3.30.70.1430">
    <property type="entry name" value="Multidrug efflux transporter AcrB pore domain"/>
    <property type="match status" value="2"/>
</dbReference>
<comment type="subcellular location">
    <subcellularLocation>
        <location evidence="1">Cell membrane</location>
        <topology evidence="1">Multi-pass membrane protein</topology>
    </subcellularLocation>
</comment>